<accession>A0AAP0HSL2</accession>
<dbReference type="AlphaFoldDB" id="A0AAP0HSL2"/>
<sequence>MNIQQRRGWKQEKGSDVDEKVVVVVAVKASKKIRRTALVWALRSIFVFVFLFFFFCLYICFPS</sequence>
<keyword evidence="1" id="KW-0812">Transmembrane</keyword>
<feature type="transmembrane region" description="Helical" evidence="1">
    <location>
        <begin position="38"/>
        <end position="61"/>
    </location>
</feature>
<dbReference type="Proteomes" id="UP001419268">
    <property type="component" value="Unassembled WGS sequence"/>
</dbReference>
<organism evidence="2 3">
    <name type="scientific">Stephania cephalantha</name>
    <dbReference type="NCBI Taxonomy" id="152367"/>
    <lineage>
        <taxon>Eukaryota</taxon>
        <taxon>Viridiplantae</taxon>
        <taxon>Streptophyta</taxon>
        <taxon>Embryophyta</taxon>
        <taxon>Tracheophyta</taxon>
        <taxon>Spermatophyta</taxon>
        <taxon>Magnoliopsida</taxon>
        <taxon>Ranunculales</taxon>
        <taxon>Menispermaceae</taxon>
        <taxon>Menispermoideae</taxon>
        <taxon>Cissampelideae</taxon>
        <taxon>Stephania</taxon>
    </lineage>
</organism>
<evidence type="ECO:0000313" key="3">
    <source>
        <dbReference type="Proteomes" id="UP001419268"/>
    </source>
</evidence>
<comment type="caution">
    <text evidence="2">The sequence shown here is derived from an EMBL/GenBank/DDBJ whole genome shotgun (WGS) entry which is preliminary data.</text>
</comment>
<evidence type="ECO:0000256" key="1">
    <source>
        <dbReference type="SAM" id="Phobius"/>
    </source>
</evidence>
<keyword evidence="1" id="KW-0472">Membrane</keyword>
<gene>
    <name evidence="2" type="ORF">Scep_027106</name>
</gene>
<evidence type="ECO:0008006" key="4">
    <source>
        <dbReference type="Google" id="ProtNLM"/>
    </source>
</evidence>
<dbReference type="EMBL" id="JBBNAG010000011">
    <property type="protein sequence ID" value="KAK9095637.1"/>
    <property type="molecule type" value="Genomic_DNA"/>
</dbReference>
<protein>
    <recommendedName>
        <fullName evidence="4">Transmembrane protein</fullName>
    </recommendedName>
</protein>
<evidence type="ECO:0000313" key="2">
    <source>
        <dbReference type="EMBL" id="KAK9095637.1"/>
    </source>
</evidence>
<name>A0AAP0HSL2_9MAGN</name>
<keyword evidence="1" id="KW-1133">Transmembrane helix</keyword>
<reference evidence="2 3" key="1">
    <citation type="submission" date="2024-01" db="EMBL/GenBank/DDBJ databases">
        <title>Genome assemblies of Stephania.</title>
        <authorList>
            <person name="Yang L."/>
        </authorList>
    </citation>
    <scope>NUCLEOTIDE SEQUENCE [LARGE SCALE GENOMIC DNA]</scope>
    <source>
        <strain evidence="2">JXDWG</strain>
        <tissue evidence="2">Leaf</tissue>
    </source>
</reference>
<proteinExistence type="predicted"/>
<keyword evidence="3" id="KW-1185">Reference proteome</keyword>